<comment type="caution">
    <text evidence="2">The sequence shown here is derived from an EMBL/GenBank/DDBJ whole genome shotgun (WGS) entry which is preliminary data.</text>
</comment>
<feature type="transmembrane region" description="Helical" evidence="1">
    <location>
        <begin position="323"/>
        <end position="341"/>
    </location>
</feature>
<feature type="transmembrane region" description="Helical" evidence="1">
    <location>
        <begin position="426"/>
        <end position="446"/>
    </location>
</feature>
<dbReference type="STRING" id="1524460.IX84_15175"/>
<dbReference type="InterPro" id="IPR010364">
    <property type="entry name" value="Uncharacterised_IM_CreD"/>
</dbReference>
<accession>A0A098S8X9</accession>
<dbReference type="PIRSF" id="PIRSF004548">
    <property type="entry name" value="CreD"/>
    <property type="match status" value="1"/>
</dbReference>
<dbReference type="Pfam" id="PF06123">
    <property type="entry name" value="CreD"/>
    <property type="match status" value="1"/>
</dbReference>
<organism evidence="2 3">
    <name type="scientific">Phaeodactylibacter xiamenensis</name>
    <dbReference type="NCBI Taxonomy" id="1524460"/>
    <lineage>
        <taxon>Bacteria</taxon>
        <taxon>Pseudomonadati</taxon>
        <taxon>Bacteroidota</taxon>
        <taxon>Saprospiria</taxon>
        <taxon>Saprospirales</taxon>
        <taxon>Haliscomenobacteraceae</taxon>
        <taxon>Phaeodactylibacter</taxon>
    </lineage>
</organism>
<dbReference type="AlphaFoldDB" id="A0A098S8X9"/>
<dbReference type="EMBL" id="JPOS01000035">
    <property type="protein sequence ID" value="KGE87542.1"/>
    <property type="molecule type" value="Genomic_DNA"/>
</dbReference>
<gene>
    <name evidence="2" type="ORF">IX84_15175</name>
</gene>
<reference evidence="2 3" key="1">
    <citation type="journal article" date="2014" name="Int. J. Syst. Evol. Microbiol.">
        <title>Phaeodactylibacter xiamenensis gen. nov., sp. nov., a member of the family Saprospiraceae isolated from the marine alga Phaeodactylum tricornutum.</title>
        <authorList>
            <person name="Chen Z.Jr."/>
            <person name="Lei X."/>
            <person name="Lai Q."/>
            <person name="Li Y."/>
            <person name="Zhang B."/>
            <person name="Zhang J."/>
            <person name="Zhang H."/>
            <person name="Yang L."/>
            <person name="Zheng W."/>
            <person name="Tian Y."/>
            <person name="Yu Z."/>
            <person name="Xu H.Jr."/>
            <person name="Zheng T."/>
        </authorList>
    </citation>
    <scope>NUCLEOTIDE SEQUENCE [LARGE SCALE GENOMIC DNA]</scope>
    <source>
        <strain evidence="2 3">KD52</strain>
    </source>
</reference>
<keyword evidence="1" id="KW-0472">Membrane</keyword>
<feature type="transmembrane region" description="Helical" evidence="1">
    <location>
        <begin position="402"/>
        <end position="420"/>
    </location>
</feature>
<dbReference type="PANTHER" id="PTHR30092:SF0">
    <property type="entry name" value="INNER MEMBRANE PROTEIN CRED"/>
    <property type="match status" value="1"/>
</dbReference>
<evidence type="ECO:0000256" key="1">
    <source>
        <dbReference type="SAM" id="Phobius"/>
    </source>
</evidence>
<dbReference type="PANTHER" id="PTHR30092">
    <property type="entry name" value="INNER MEMBRANE PROTEIN CRED"/>
    <property type="match status" value="1"/>
</dbReference>
<proteinExistence type="predicted"/>
<dbReference type="RefSeq" id="WP_044222092.1">
    <property type="nucleotide sequence ID" value="NZ_JBKAGJ010000034.1"/>
</dbReference>
<sequence length="458" mass="51450">MTNPSFFDRLNNWARNSVTLKLLTVGLLVLILLIPASMVNSLIMERESIRDNAVEEVSAKWGGPQTVAGPVLSVPYERVLTNSEGKPVTERGYAHFLPDTLAVEGELLPQKRYRGIYVVVLYNAQLAVRGHFSGLRADALSVPEESLQWEEAIFTIGISDMKGVEAAIAVQFNDTTLQLGPGTVTNNIYSSGASVPFPLPRGADSNISFAYDLNLNGSTDLHFTPFGKTTTVQLSSTWTAPSFEGAFLPDERVVSDSGFTADWQVLQLNRNYPQQGVGRFVQSNDQDPTYYGTDPVRRMASTFGLKLLLPIDEYQKTMRSAKYAIYFILLTFLTFFFIEILNRKRLHPIQYLLVGAGIVLFYILLLSFSEHLSFDTAYWIACTAILLLITVYSYFMLRNRKLTVMVFGILAILYGFFYSILQLQDYALLMGSLGLLLILAVIMYLTRNVDWYGLKREE</sequence>
<keyword evidence="1" id="KW-1133">Transmembrane helix</keyword>
<evidence type="ECO:0000313" key="3">
    <source>
        <dbReference type="Proteomes" id="UP000029736"/>
    </source>
</evidence>
<protein>
    <submittedName>
        <fullName evidence="2">Membrane protein</fullName>
    </submittedName>
</protein>
<keyword evidence="1" id="KW-0812">Transmembrane</keyword>
<feature type="transmembrane region" description="Helical" evidence="1">
    <location>
        <begin position="377"/>
        <end position="395"/>
    </location>
</feature>
<evidence type="ECO:0000313" key="2">
    <source>
        <dbReference type="EMBL" id="KGE87542.1"/>
    </source>
</evidence>
<dbReference type="Proteomes" id="UP000029736">
    <property type="component" value="Unassembled WGS sequence"/>
</dbReference>
<dbReference type="OrthoDB" id="9791851at2"/>
<dbReference type="NCBIfam" id="NF008712">
    <property type="entry name" value="PRK11715.1-1"/>
    <property type="match status" value="1"/>
</dbReference>
<keyword evidence="3" id="KW-1185">Reference proteome</keyword>
<name>A0A098S8X9_9BACT</name>
<dbReference type="GO" id="GO:0005886">
    <property type="term" value="C:plasma membrane"/>
    <property type="evidence" value="ECO:0007669"/>
    <property type="project" value="TreeGrafter"/>
</dbReference>
<feature type="transmembrane region" description="Helical" evidence="1">
    <location>
        <begin position="348"/>
        <end position="365"/>
    </location>
</feature>